<dbReference type="PROSITE" id="PS00518">
    <property type="entry name" value="ZF_RING_1"/>
    <property type="match status" value="1"/>
</dbReference>
<sequence>MVITTRSRAKARAAEAVRNASTPGANSPPAPSRNAPEPRSAPLNSASRRRRRSPTPLPSRATPSPPPRRETTARGRARVLPPARRPPNQPPLRPVLPQHVQRSRLPFGRSFSPVFGPNHFVNLWQFLIAENSAATLREPPPTVPSNPRVRQRDAPMDVPEDAQPVPVPSPPNRPPSPTSAASSGLPILTTPSTTPKPQETPHHHATPLDAFEASAAENLQCAICHDLLYRPMVLSPCGHRFCSSCLSGLFRQPLNVHEIGHSCPNCRREIFYVAKDPQTEKTVEDVQKMFPNLQRNEKTSKERDEHDDVLKMAGYVVQPPFRKTRGDQVEPMRVYR</sequence>
<name>A0AA39LY83_9BILA</name>
<evidence type="ECO:0000256" key="3">
    <source>
        <dbReference type="ARBA" id="ARBA00022833"/>
    </source>
</evidence>
<dbReference type="InterPro" id="IPR017907">
    <property type="entry name" value="Znf_RING_CS"/>
</dbReference>
<keyword evidence="1" id="KW-0479">Metal-binding</keyword>
<feature type="region of interest" description="Disordered" evidence="5">
    <location>
        <begin position="136"/>
        <end position="204"/>
    </location>
</feature>
<dbReference type="GO" id="GO:0008270">
    <property type="term" value="F:zinc ion binding"/>
    <property type="evidence" value="ECO:0007669"/>
    <property type="project" value="UniProtKB-KW"/>
</dbReference>
<dbReference type="GO" id="GO:0016567">
    <property type="term" value="P:protein ubiquitination"/>
    <property type="evidence" value="ECO:0007669"/>
    <property type="project" value="TreeGrafter"/>
</dbReference>
<evidence type="ECO:0000259" key="6">
    <source>
        <dbReference type="PROSITE" id="PS50089"/>
    </source>
</evidence>
<keyword evidence="2 4" id="KW-0863">Zinc-finger</keyword>
<dbReference type="AlphaFoldDB" id="A0AA39LY83"/>
<dbReference type="Pfam" id="PF13923">
    <property type="entry name" value="zf-C3HC4_2"/>
    <property type="match status" value="1"/>
</dbReference>
<evidence type="ECO:0000256" key="4">
    <source>
        <dbReference type="PROSITE-ProRule" id="PRU00175"/>
    </source>
</evidence>
<evidence type="ECO:0000256" key="5">
    <source>
        <dbReference type="SAM" id="MobiDB-lite"/>
    </source>
</evidence>
<dbReference type="PANTHER" id="PTHR16079:SF4">
    <property type="entry name" value="E3 UBIQUITIN-PROTEIN LIGASE CHFR"/>
    <property type="match status" value="1"/>
</dbReference>
<comment type="caution">
    <text evidence="7">The sequence shown here is derived from an EMBL/GenBank/DDBJ whole genome shotgun (WGS) entry which is preliminary data.</text>
</comment>
<evidence type="ECO:0000256" key="1">
    <source>
        <dbReference type="ARBA" id="ARBA00022723"/>
    </source>
</evidence>
<feature type="compositionally biased region" description="Low complexity" evidence="5">
    <location>
        <begin position="14"/>
        <end position="25"/>
    </location>
</feature>
<dbReference type="PANTHER" id="PTHR16079">
    <property type="entry name" value="UBIQUITIN LIGASE PROTEIN CHFR"/>
    <property type="match status" value="1"/>
</dbReference>
<reference evidence="7" key="1">
    <citation type="submission" date="2023-06" db="EMBL/GenBank/DDBJ databases">
        <title>Genomic analysis of the entomopathogenic nematode Steinernema hermaphroditum.</title>
        <authorList>
            <person name="Schwarz E.M."/>
            <person name="Heppert J.K."/>
            <person name="Baniya A."/>
            <person name="Schwartz H.T."/>
            <person name="Tan C.-H."/>
            <person name="Antoshechkin I."/>
            <person name="Sternberg P.W."/>
            <person name="Goodrich-Blair H."/>
            <person name="Dillman A.R."/>
        </authorList>
    </citation>
    <scope>NUCLEOTIDE SEQUENCE</scope>
    <source>
        <strain evidence="7">PS9179</strain>
        <tissue evidence="7">Whole animal</tissue>
    </source>
</reference>
<dbReference type="EMBL" id="JAUCMV010000002">
    <property type="protein sequence ID" value="KAK0414616.1"/>
    <property type="molecule type" value="Genomic_DNA"/>
</dbReference>
<dbReference type="PROSITE" id="PS50089">
    <property type="entry name" value="ZF_RING_2"/>
    <property type="match status" value="1"/>
</dbReference>
<feature type="compositionally biased region" description="Low complexity" evidence="5">
    <location>
        <begin position="32"/>
        <end position="46"/>
    </location>
</feature>
<dbReference type="Gene3D" id="3.30.40.10">
    <property type="entry name" value="Zinc/RING finger domain, C3HC4 (zinc finger)"/>
    <property type="match status" value="1"/>
</dbReference>
<dbReference type="InterPro" id="IPR001841">
    <property type="entry name" value="Znf_RING"/>
</dbReference>
<evidence type="ECO:0000313" key="7">
    <source>
        <dbReference type="EMBL" id="KAK0414616.1"/>
    </source>
</evidence>
<dbReference type="SMART" id="SM00184">
    <property type="entry name" value="RING"/>
    <property type="match status" value="1"/>
</dbReference>
<gene>
    <name evidence="7" type="ORF">QR680_011529</name>
</gene>
<organism evidence="7 8">
    <name type="scientific">Steinernema hermaphroditum</name>
    <dbReference type="NCBI Taxonomy" id="289476"/>
    <lineage>
        <taxon>Eukaryota</taxon>
        <taxon>Metazoa</taxon>
        <taxon>Ecdysozoa</taxon>
        <taxon>Nematoda</taxon>
        <taxon>Chromadorea</taxon>
        <taxon>Rhabditida</taxon>
        <taxon>Tylenchina</taxon>
        <taxon>Panagrolaimomorpha</taxon>
        <taxon>Strongyloidoidea</taxon>
        <taxon>Steinernematidae</taxon>
        <taxon>Steinernema</taxon>
    </lineage>
</organism>
<dbReference type="GO" id="GO:0006511">
    <property type="term" value="P:ubiquitin-dependent protein catabolic process"/>
    <property type="evidence" value="ECO:0007669"/>
    <property type="project" value="TreeGrafter"/>
</dbReference>
<evidence type="ECO:0000256" key="2">
    <source>
        <dbReference type="ARBA" id="ARBA00022771"/>
    </source>
</evidence>
<feature type="compositionally biased region" description="Pro residues" evidence="5">
    <location>
        <begin position="165"/>
        <end position="177"/>
    </location>
</feature>
<proteinExistence type="predicted"/>
<protein>
    <recommendedName>
        <fullName evidence="6">RING-type domain-containing protein</fullName>
    </recommendedName>
</protein>
<feature type="region of interest" description="Disordered" evidence="5">
    <location>
        <begin position="1"/>
        <end position="98"/>
    </location>
</feature>
<dbReference type="Proteomes" id="UP001175271">
    <property type="component" value="Unassembled WGS sequence"/>
</dbReference>
<dbReference type="GO" id="GO:0004842">
    <property type="term" value="F:ubiquitin-protein transferase activity"/>
    <property type="evidence" value="ECO:0007669"/>
    <property type="project" value="TreeGrafter"/>
</dbReference>
<dbReference type="SUPFAM" id="SSF57850">
    <property type="entry name" value="RING/U-box"/>
    <property type="match status" value="1"/>
</dbReference>
<dbReference type="InterPro" id="IPR052256">
    <property type="entry name" value="E3_ubiquitin-ligase_CHFR"/>
</dbReference>
<evidence type="ECO:0000313" key="8">
    <source>
        <dbReference type="Proteomes" id="UP001175271"/>
    </source>
</evidence>
<accession>A0AA39LY83</accession>
<keyword evidence="8" id="KW-1185">Reference proteome</keyword>
<dbReference type="GO" id="GO:0005634">
    <property type="term" value="C:nucleus"/>
    <property type="evidence" value="ECO:0007669"/>
    <property type="project" value="TreeGrafter"/>
</dbReference>
<dbReference type="InterPro" id="IPR013083">
    <property type="entry name" value="Znf_RING/FYVE/PHD"/>
</dbReference>
<dbReference type="PRINTS" id="PR01217">
    <property type="entry name" value="PRICHEXTENSN"/>
</dbReference>
<keyword evidence="3" id="KW-0862">Zinc</keyword>
<feature type="compositionally biased region" description="Pro residues" evidence="5">
    <location>
        <begin position="83"/>
        <end position="94"/>
    </location>
</feature>
<feature type="domain" description="RING-type" evidence="6">
    <location>
        <begin position="221"/>
        <end position="267"/>
    </location>
</feature>